<dbReference type="Pfam" id="PF11127">
    <property type="entry name" value="YgaP-like_TM"/>
    <property type="match status" value="1"/>
</dbReference>
<dbReference type="Proteomes" id="UP000789423">
    <property type="component" value="Unassembled WGS sequence"/>
</dbReference>
<name>A0ABM8Y9L6_9BACI</name>
<evidence type="ECO:0000313" key="4">
    <source>
        <dbReference type="Proteomes" id="UP000789423"/>
    </source>
</evidence>
<proteinExistence type="predicted"/>
<evidence type="ECO:0000256" key="1">
    <source>
        <dbReference type="SAM" id="MobiDB-lite"/>
    </source>
</evidence>
<comment type="caution">
    <text evidence="3">The sequence shown here is derived from an EMBL/GenBank/DDBJ whole genome shotgun (WGS) entry which is preliminary data.</text>
</comment>
<feature type="region of interest" description="Disordered" evidence="1">
    <location>
        <begin position="79"/>
        <end position="111"/>
    </location>
</feature>
<gene>
    <name evidence="3" type="ORF">BACCIP111899_01545</name>
</gene>
<evidence type="ECO:0000313" key="3">
    <source>
        <dbReference type="EMBL" id="CAG9612372.1"/>
    </source>
</evidence>
<accession>A0ABM8Y9L6</accession>
<sequence>MFKQNIGTMNAFIRITIGLVLLSCNTAKLARRPRCIWPKIMLWVGAMRIAEGIVRFCPIVAACKLGKYMNIPDLKMPGMDLMKNGQSNKQEAHHTSHDEEKTSSGSYDASDKEIESALEKALMSKPL</sequence>
<feature type="compositionally biased region" description="Basic and acidic residues" evidence="1">
    <location>
        <begin position="90"/>
        <end position="102"/>
    </location>
</feature>
<organism evidence="3 4">
    <name type="scientific">Bacillus rhizoplanae</name>
    <dbReference type="NCBI Taxonomy" id="2880966"/>
    <lineage>
        <taxon>Bacteria</taxon>
        <taxon>Bacillati</taxon>
        <taxon>Bacillota</taxon>
        <taxon>Bacilli</taxon>
        <taxon>Bacillales</taxon>
        <taxon>Bacillaceae</taxon>
        <taxon>Bacillus</taxon>
    </lineage>
</organism>
<keyword evidence="4" id="KW-1185">Reference proteome</keyword>
<dbReference type="InterPro" id="IPR021309">
    <property type="entry name" value="YgaP-like_TM"/>
</dbReference>
<feature type="domain" description="Inner membrane protein YgaP-like transmembrane" evidence="2">
    <location>
        <begin position="3"/>
        <end position="62"/>
    </location>
</feature>
<evidence type="ECO:0000259" key="2">
    <source>
        <dbReference type="Pfam" id="PF11127"/>
    </source>
</evidence>
<reference evidence="3 4" key="1">
    <citation type="submission" date="2021-10" db="EMBL/GenBank/DDBJ databases">
        <authorList>
            <person name="Criscuolo A."/>
        </authorList>
    </citation>
    <scope>NUCLEOTIDE SEQUENCE [LARGE SCALE GENOMIC DNA]</scope>
    <source>
        <strain evidence="4">CIP 111899</strain>
    </source>
</reference>
<protein>
    <recommendedName>
        <fullName evidence="2">Inner membrane protein YgaP-like transmembrane domain-containing protein</fullName>
    </recommendedName>
</protein>
<dbReference type="EMBL" id="CAKJTI010000005">
    <property type="protein sequence ID" value="CAG9612372.1"/>
    <property type="molecule type" value="Genomic_DNA"/>
</dbReference>
<dbReference type="RefSeq" id="WP_302850580.1">
    <property type="nucleotide sequence ID" value="NZ_CAKJTI010000005.1"/>
</dbReference>